<dbReference type="PANTHER" id="PTHR38462">
    <property type="entry name" value="EXONUCLEASE-LIKE PROTEIN"/>
    <property type="match status" value="1"/>
</dbReference>
<dbReference type="Pfam" id="PF13482">
    <property type="entry name" value="RNase_H_2"/>
    <property type="match status" value="1"/>
</dbReference>
<evidence type="ECO:0000313" key="2">
    <source>
        <dbReference type="EMBL" id="MDE4908645.1"/>
    </source>
</evidence>
<name>A0A9Q4KQV0_9EURY</name>
<dbReference type="PANTHER" id="PTHR38462:SF1">
    <property type="entry name" value="YPRB RIBONUCLEASE H-LIKE DOMAIN-CONTAINING PROTEIN"/>
    <property type="match status" value="1"/>
</dbReference>
<organism evidence="2 3">
    <name type="scientific">Methanogenium marinum</name>
    <dbReference type="NCBI Taxonomy" id="348610"/>
    <lineage>
        <taxon>Archaea</taxon>
        <taxon>Methanobacteriati</taxon>
        <taxon>Methanobacteriota</taxon>
        <taxon>Stenosarchaea group</taxon>
        <taxon>Methanomicrobia</taxon>
        <taxon>Methanomicrobiales</taxon>
        <taxon>Methanomicrobiaceae</taxon>
        <taxon>Methanogenium</taxon>
    </lineage>
</organism>
<evidence type="ECO:0000259" key="1">
    <source>
        <dbReference type="Pfam" id="PF13482"/>
    </source>
</evidence>
<dbReference type="InterPro" id="IPR012337">
    <property type="entry name" value="RNaseH-like_sf"/>
</dbReference>
<dbReference type="InterPro" id="IPR038720">
    <property type="entry name" value="YprB_RNase_H-like_dom"/>
</dbReference>
<dbReference type="EMBL" id="JAKELO010000002">
    <property type="protein sequence ID" value="MDE4908645.1"/>
    <property type="molecule type" value="Genomic_DNA"/>
</dbReference>
<keyword evidence="3" id="KW-1185">Reference proteome</keyword>
<dbReference type="AlphaFoldDB" id="A0A9Q4KQV0"/>
<dbReference type="GO" id="GO:0003676">
    <property type="term" value="F:nucleic acid binding"/>
    <property type="evidence" value="ECO:0007669"/>
    <property type="project" value="InterPro"/>
</dbReference>
<dbReference type="RefSeq" id="WP_274925266.1">
    <property type="nucleotide sequence ID" value="NZ_JAKELO010000002.1"/>
</dbReference>
<dbReference type="SUPFAM" id="SSF53098">
    <property type="entry name" value="Ribonuclease H-like"/>
    <property type="match status" value="1"/>
</dbReference>
<comment type="caution">
    <text evidence="2">The sequence shown here is derived from an EMBL/GenBank/DDBJ whole genome shotgun (WGS) entry which is preliminary data.</text>
</comment>
<protein>
    <submittedName>
        <fullName evidence="2">Ribonuclease H-like domain-containing protein</fullName>
    </submittedName>
</protein>
<sequence>MYDRKLITGIADRWAGETAVTYGTNACIPKQQGWFPGIPSPMTAHTMQHALLAEYEGCTVEEAFDGHEIETQQGTCYAIETSEELELARPDIPALSDAIMQELRLIPGIGKITAEKFHQRGIQDISDLITHPRFGADARIIADAADENDWTFLEAHCRRRCTASDNLFLLFSLVTHPSDLLFFDIETLGIFSRPVILFGAGRIEGRSLKVTQYLLRNIGEEPAAISAVMEEITENTRLVTYNGRAFDYPYLRDRAGYYGIPSVNDPAHTDLLHHVRRQWKREMPDCRLGTVEGKILGQYRKEDLPGSMVPWYYQTYRRTGNPGPLVPIIEHNRLDITNLPLIYERLLEGCLCPSH</sequence>
<dbReference type="InterPro" id="IPR036397">
    <property type="entry name" value="RNaseH_sf"/>
</dbReference>
<dbReference type="Proteomes" id="UP001143747">
    <property type="component" value="Unassembled WGS sequence"/>
</dbReference>
<evidence type="ECO:0000313" key="3">
    <source>
        <dbReference type="Proteomes" id="UP001143747"/>
    </source>
</evidence>
<gene>
    <name evidence="2" type="ORF">L0665_08505</name>
</gene>
<accession>A0A9Q4KQV0</accession>
<dbReference type="Gene3D" id="1.10.150.20">
    <property type="entry name" value="5' to 3' exonuclease, C-terminal subdomain"/>
    <property type="match status" value="1"/>
</dbReference>
<reference evidence="2" key="1">
    <citation type="submission" date="2022-01" db="EMBL/GenBank/DDBJ databases">
        <title>Draft genome of Methanogenium marinum DSM 15558.</title>
        <authorList>
            <person name="Chen S.-C."/>
            <person name="You Y.-T."/>
        </authorList>
    </citation>
    <scope>NUCLEOTIDE SEQUENCE</scope>
    <source>
        <strain evidence="2">DSM 15558</strain>
    </source>
</reference>
<proteinExistence type="predicted"/>
<dbReference type="Gene3D" id="3.30.420.10">
    <property type="entry name" value="Ribonuclease H-like superfamily/Ribonuclease H"/>
    <property type="match status" value="1"/>
</dbReference>
<feature type="domain" description="YprB ribonuclease H-like" evidence="1">
    <location>
        <begin position="181"/>
        <end position="346"/>
    </location>
</feature>